<sequence>MGSITYYVDGIPVTLSDRTYSLDETVSPVDPAAYKTFGDSESVVDLWRRQPALRMVTSFLAENIAQVPLHVFERRANGDRDRLEPKHPLSRVVRAPDAPRLTMYDLMRTLVLDVCLWDRYAAQVFVDAEGRAQLVRLPPSSWWFERDSTKRPKWITAFRSDGSSFTVPLDRAVWIDGFPSDDNTSPIESLRGILAEADMAADYRRQLWQHGGRMPGWIGRPAEAPKWTTEARDRFHTGWQKYAAGGVRAGRTPLLEDGMEYHELSTGITPENGQQLESRKLSIAEVSNSYHVPPQMVGQDAKSSYNSVTGYREMLYSDTLGTWFERLDQAFNMRLVPQLADPDEVFVEFNVAAKLRLAFEDQARIFQTATGGPVMTRAEARRRLNLPHIEGTDELIVPMNVTEGGQASPTDSGSQNTGGNS</sequence>
<dbReference type="KEGG" id="pei:H9L10_03575"/>
<evidence type="ECO:0000256" key="1">
    <source>
        <dbReference type="SAM" id="MobiDB-lite"/>
    </source>
</evidence>
<accession>A0A7G9R3H4</accession>
<keyword evidence="3" id="KW-1185">Reference proteome</keyword>
<dbReference type="NCBIfam" id="TIGR01537">
    <property type="entry name" value="portal_HK97"/>
    <property type="match status" value="1"/>
</dbReference>
<evidence type="ECO:0000313" key="3">
    <source>
        <dbReference type="Proteomes" id="UP000515976"/>
    </source>
</evidence>
<dbReference type="InterPro" id="IPR006427">
    <property type="entry name" value="Portal_HK97"/>
</dbReference>
<proteinExistence type="predicted"/>
<feature type="compositionally biased region" description="Polar residues" evidence="1">
    <location>
        <begin position="403"/>
        <end position="421"/>
    </location>
</feature>
<organism evidence="2 3">
    <name type="scientific">Phycicoccus endophyticus</name>
    <dbReference type="NCBI Taxonomy" id="1690220"/>
    <lineage>
        <taxon>Bacteria</taxon>
        <taxon>Bacillati</taxon>
        <taxon>Actinomycetota</taxon>
        <taxon>Actinomycetes</taxon>
        <taxon>Micrococcales</taxon>
        <taxon>Intrasporangiaceae</taxon>
        <taxon>Phycicoccus</taxon>
    </lineage>
</organism>
<dbReference type="AlphaFoldDB" id="A0A7G9R3H4"/>
<evidence type="ECO:0000313" key="2">
    <source>
        <dbReference type="EMBL" id="QNN50149.1"/>
    </source>
</evidence>
<feature type="region of interest" description="Disordered" evidence="1">
    <location>
        <begin position="402"/>
        <end position="421"/>
    </location>
</feature>
<dbReference type="EMBL" id="CP060712">
    <property type="protein sequence ID" value="QNN50149.1"/>
    <property type="molecule type" value="Genomic_DNA"/>
</dbReference>
<dbReference type="RefSeq" id="WP_166102339.1">
    <property type="nucleotide sequence ID" value="NZ_BMMY01000002.1"/>
</dbReference>
<reference evidence="2 3" key="1">
    <citation type="submission" date="2020-08" db="EMBL/GenBank/DDBJ databases">
        <title>Genome sequence of Phycicoccus endophyticus JCM 31784T.</title>
        <authorList>
            <person name="Hyun D.-W."/>
            <person name="Bae J.-W."/>
        </authorList>
    </citation>
    <scope>NUCLEOTIDE SEQUENCE [LARGE SCALE GENOMIC DNA]</scope>
    <source>
        <strain evidence="2 3">JCM 31784</strain>
    </source>
</reference>
<gene>
    <name evidence="2" type="ORF">H9L10_03575</name>
</gene>
<name>A0A7G9R3H4_9MICO</name>
<protein>
    <submittedName>
        <fullName evidence="2">Phage portal protein</fullName>
    </submittedName>
</protein>
<dbReference type="Proteomes" id="UP000515976">
    <property type="component" value="Chromosome"/>
</dbReference>
<dbReference type="Pfam" id="PF04860">
    <property type="entry name" value="Phage_portal"/>
    <property type="match status" value="1"/>
</dbReference>
<dbReference type="InterPro" id="IPR006944">
    <property type="entry name" value="Phage/GTA_portal"/>
</dbReference>